<proteinExistence type="predicted"/>
<dbReference type="GO" id="GO:0046872">
    <property type="term" value="F:metal ion binding"/>
    <property type="evidence" value="ECO:0007669"/>
    <property type="project" value="UniProtKB-KW"/>
</dbReference>
<dbReference type="Gene3D" id="2.60.120.10">
    <property type="entry name" value="Jelly Rolls"/>
    <property type="match status" value="1"/>
</dbReference>
<name>A0A255EL40_9ACTN</name>
<dbReference type="GO" id="GO:0016853">
    <property type="term" value="F:isomerase activity"/>
    <property type="evidence" value="ECO:0007669"/>
    <property type="project" value="UniProtKB-KW"/>
</dbReference>
<evidence type="ECO:0000313" key="4">
    <source>
        <dbReference type="Proteomes" id="UP000216300"/>
    </source>
</evidence>
<dbReference type="Proteomes" id="UP000216300">
    <property type="component" value="Unassembled WGS sequence"/>
</dbReference>
<evidence type="ECO:0000256" key="2">
    <source>
        <dbReference type="ARBA" id="ARBA00022833"/>
    </source>
</evidence>
<dbReference type="CDD" id="cd07010">
    <property type="entry name" value="cupin_PMI_type_I_N_bac"/>
    <property type="match status" value="1"/>
</dbReference>
<dbReference type="InterPro" id="IPR011051">
    <property type="entry name" value="RmlC_Cupin_sf"/>
</dbReference>
<keyword evidence="2" id="KW-0862">Zinc</keyword>
<comment type="caution">
    <text evidence="3">The sequence shown here is derived from an EMBL/GenBank/DDBJ whole genome shotgun (WGS) entry which is preliminary data.</text>
</comment>
<dbReference type="EMBL" id="NMVJ01000007">
    <property type="protein sequence ID" value="OYN90325.1"/>
    <property type="molecule type" value="Genomic_DNA"/>
</dbReference>
<gene>
    <name evidence="3" type="ORF">CGZ91_09205</name>
</gene>
<keyword evidence="4" id="KW-1185">Reference proteome</keyword>
<protein>
    <submittedName>
        <fullName evidence="3">Mannose-6-phosphate isomerase</fullName>
    </submittedName>
</protein>
<dbReference type="OrthoDB" id="9808275at2"/>
<dbReference type="SUPFAM" id="SSF51182">
    <property type="entry name" value="RmlC-like cupins"/>
    <property type="match status" value="1"/>
</dbReference>
<accession>A0A255EL40</accession>
<dbReference type="PANTHER" id="PTHR42742">
    <property type="entry name" value="TRANSCRIPTIONAL REPRESSOR MPRA"/>
    <property type="match status" value="1"/>
</dbReference>
<keyword evidence="1" id="KW-0479">Metal-binding</keyword>
<dbReference type="PANTHER" id="PTHR42742:SF3">
    <property type="entry name" value="FRUCTOKINASE"/>
    <property type="match status" value="1"/>
</dbReference>
<dbReference type="RefSeq" id="WP_094454510.1">
    <property type="nucleotide sequence ID" value="NZ_NMVJ01000007.1"/>
</dbReference>
<keyword evidence="3" id="KW-0413">Isomerase</keyword>
<sequence>MKLGHGNYDRRPVVRVPAAADNGQEAWRGAAAWQRLGSGEVGAGEPDAGPADRRVVVIDTVPGVDVADLMSQLSGAHPEATVVDVAQAAALPGKELDQLLASRLTDDRVFGKLTHEPLEHFYDADRLAGAAERVGAGLTFLVGWGAALVPVEADCVVLADLPRWETQQRQRQGAPNWGCDNGTEDPLRKYKRSYFVEWRTADRHKQDIWSRLDLVLDTTAEAVLVTADAVRRGLASTARRPFRVMPYFDPGSWGGQWMREVCGLDAEPPNFAWCFDCVPEENSLLLEIDGSTVELPAQNLVLQHPAELLGRRTRARFGAEFPIRFDLLDTMGGGNLSLQVHPLTEYIQREFGMPYTQDESYYLLDAAPGAHVYLGLREGIDPEQMMADLRTAQQGGADFVAEDYVNTFPARPHDHFLIPAGTVHSSGADSMVLEISATPYIFTFKMWDWGRLGLDGKPRPINIDHAEANIQWDRDTAWVEQNLVGQVAELAASEGWREERTGLHELEFIETRRHWIRGRSEHHTHGTVQVKNLVHGAEALVESPTGAFEPFVVHYAETFIVPAAVGAYTVRPHGPAVGTEIATITAWVRGTETTD</sequence>
<dbReference type="InterPro" id="IPR014710">
    <property type="entry name" value="RmlC-like_jellyroll"/>
</dbReference>
<evidence type="ECO:0000256" key="1">
    <source>
        <dbReference type="ARBA" id="ARBA00022723"/>
    </source>
</evidence>
<dbReference type="AlphaFoldDB" id="A0A255EL40"/>
<dbReference type="InterPro" id="IPR051804">
    <property type="entry name" value="Carb_Metab_Reg_Kinase/Isom"/>
</dbReference>
<evidence type="ECO:0000313" key="3">
    <source>
        <dbReference type="EMBL" id="OYN90325.1"/>
    </source>
</evidence>
<organism evidence="3 4">
    <name type="scientific">Parenemella sanctibonifatiensis</name>
    <dbReference type="NCBI Taxonomy" id="2016505"/>
    <lineage>
        <taxon>Bacteria</taxon>
        <taxon>Bacillati</taxon>
        <taxon>Actinomycetota</taxon>
        <taxon>Actinomycetes</taxon>
        <taxon>Propionibacteriales</taxon>
        <taxon>Propionibacteriaceae</taxon>
        <taxon>Parenemella</taxon>
    </lineage>
</organism>
<reference evidence="3 4" key="1">
    <citation type="submission" date="2017-07" db="EMBL/GenBank/DDBJ databases">
        <title>Draft whole genome sequences of clinical Proprionibacteriaceae strains.</title>
        <authorList>
            <person name="Bernier A.-M."/>
            <person name="Bernard K."/>
            <person name="Domingo M.-C."/>
        </authorList>
    </citation>
    <scope>NUCLEOTIDE SEQUENCE [LARGE SCALE GENOMIC DNA]</scope>
    <source>
        <strain evidence="3 4">NML 150081</strain>
    </source>
</reference>